<keyword evidence="2" id="KW-1185">Reference proteome</keyword>
<gene>
    <name evidence="1" type="ORF">SI7747_12015705</name>
</gene>
<proteinExistence type="predicted"/>
<dbReference type="AlphaFoldDB" id="A0A7I8JGP9"/>
<organism evidence="1">
    <name type="scientific">Spirodela intermedia</name>
    <name type="common">Intermediate duckweed</name>
    <dbReference type="NCBI Taxonomy" id="51605"/>
    <lineage>
        <taxon>Eukaryota</taxon>
        <taxon>Viridiplantae</taxon>
        <taxon>Streptophyta</taxon>
        <taxon>Embryophyta</taxon>
        <taxon>Tracheophyta</taxon>
        <taxon>Spermatophyta</taxon>
        <taxon>Magnoliopsida</taxon>
        <taxon>Liliopsida</taxon>
        <taxon>Araceae</taxon>
        <taxon>Lemnoideae</taxon>
        <taxon>Spirodela</taxon>
    </lineage>
</organism>
<name>A0A7I8JGP9_SPIIN</name>
<dbReference type="Proteomes" id="UP001189122">
    <property type="component" value="Unassembled WGS sequence"/>
</dbReference>
<evidence type="ECO:0000313" key="2">
    <source>
        <dbReference type="Proteomes" id="UP001189122"/>
    </source>
</evidence>
<accession>A0A7I8JGP9</accession>
<dbReference type="EMBL" id="CACRZD030000012">
    <property type="protein sequence ID" value="CAA6669310.1"/>
    <property type="molecule type" value="Genomic_DNA"/>
</dbReference>
<sequence>MTLSHIWAPAHSAFKSSPHVGHTHLLISPLLMKKQKSHKKPE</sequence>
<evidence type="ECO:0000313" key="1">
    <source>
        <dbReference type="EMBL" id="CAA2630067.1"/>
    </source>
</evidence>
<reference evidence="1 2" key="1">
    <citation type="submission" date="2019-12" db="EMBL/GenBank/DDBJ databases">
        <authorList>
            <person name="Scholz U."/>
            <person name="Mascher M."/>
            <person name="Fiebig A."/>
        </authorList>
    </citation>
    <scope>NUCLEOTIDE SEQUENCE</scope>
</reference>
<protein>
    <submittedName>
        <fullName evidence="1">Uncharacterized protein</fullName>
    </submittedName>
</protein>
<dbReference type="EMBL" id="LR743599">
    <property type="protein sequence ID" value="CAA2630067.1"/>
    <property type="molecule type" value="Genomic_DNA"/>
</dbReference>